<comment type="caution">
    <text evidence="2">The sequence shown here is derived from an EMBL/GenBank/DDBJ whole genome shotgun (WGS) entry which is preliminary data.</text>
</comment>
<feature type="transmembrane region" description="Helical" evidence="1">
    <location>
        <begin position="21"/>
        <end position="48"/>
    </location>
</feature>
<evidence type="ECO:0000313" key="2">
    <source>
        <dbReference type="EMBL" id="PGH01853.1"/>
    </source>
</evidence>
<keyword evidence="1" id="KW-0472">Membrane</keyword>
<evidence type="ECO:0000313" key="3">
    <source>
        <dbReference type="Proteomes" id="UP000223968"/>
    </source>
</evidence>
<gene>
    <name evidence="2" type="ORF">AJ79_07789</name>
</gene>
<dbReference type="Proteomes" id="UP000223968">
    <property type="component" value="Unassembled WGS sequence"/>
</dbReference>
<name>A0A2B7WZ60_9EURO</name>
<accession>A0A2B7WZ60</accession>
<keyword evidence="1" id="KW-1133">Transmembrane helix</keyword>
<evidence type="ECO:0000256" key="1">
    <source>
        <dbReference type="SAM" id="Phobius"/>
    </source>
</evidence>
<dbReference type="AlphaFoldDB" id="A0A2B7WZ60"/>
<keyword evidence="3" id="KW-1185">Reference proteome</keyword>
<keyword evidence="1" id="KW-0812">Transmembrane</keyword>
<sequence length="152" mass="17284">MFSFEPIRRLRQMVADLEILQVRYFCIAFFWLVMVYVIYAILGGVTFISQQQNPRRNNMLFRRQPTLANRHSHPEGSPSMRVGPYASRFIRVMETIPEETDAQIAAAASTPGAGNADDGYNGDDERGAPLITVRSHLNIVDWADEGFEMEDL</sequence>
<protein>
    <submittedName>
        <fullName evidence="2">Uncharacterized protein</fullName>
    </submittedName>
</protein>
<dbReference type="EMBL" id="PDNB01000166">
    <property type="protein sequence ID" value="PGH01853.1"/>
    <property type="molecule type" value="Genomic_DNA"/>
</dbReference>
<proteinExistence type="predicted"/>
<organism evidence="2 3">
    <name type="scientific">Helicocarpus griseus UAMH5409</name>
    <dbReference type="NCBI Taxonomy" id="1447875"/>
    <lineage>
        <taxon>Eukaryota</taxon>
        <taxon>Fungi</taxon>
        <taxon>Dikarya</taxon>
        <taxon>Ascomycota</taxon>
        <taxon>Pezizomycotina</taxon>
        <taxon>Eurotiomycetes</taxon>
        <taxon>Eurotiomycetidae</taxon>
        <taxon>Onygenales</taxon>
        <taxon>Ajellomycetaceae</taxon>
        <taxon>Helicocarpus</taxon>
    </lineage>
</organism>
<reference evidence="2 3" key="1">
    <citation type="submission" date="2017-10" db="EMBL/GenBank/DDBJ databases">
        <title>Comparative genomics in systemic dimorphic fungi from Ajellomycetaceae.</title>
        <authorList>
            <person name="Munoz J.F."/>
            <person name="Mcewen J.G."/>
            <person name="Clay O.K."/>
            <person name="Cuomo C.A."/>
        </authorList>
    </citation>
    <scope>NUCLEOTIDE SEQUENCE [LARGE SCALE GENOMIC DNA]</scope>
    <source>
        <strain evidence="2 3">UAMH5409</strain>
    </source>
</reference>